<dbReference type="Proteomes" id="UP001177003">
    <property type="component" value="Chromosome 1"/>
</dbReference>
<feature type="compositionally biased region" description="Polar residues" evidence="1">
    <location>
        <begin position="216"/>
        <end position="226"/>
    </location>
</feature>
<proteinExistence type="predicted"/>
<feature type="region of interest" description="Disordered" evidence="1">
    <location>
        <begin position="159"/>
        <end position="180"/>
    </location>
</feature>
<accession>A0AA35YDV2</accession>
<evidence type="ECO:0000256" key="1">
    <source>
        <dbReference type="SAM" id="MobiDB-lite"/>
    </source>
</evidence>
<dbReference type="EMBL" id="OX465077">
    <property type="protein sequence ID" value="CAI9269313.1"/>
    <property type="molecule type" value="Genomic_DNA"/>
</dbReference>
<keyword evidence="3" id="KW-1185">Reference proteome</keyword>
<dbReference type="AlphaFoldDB" id="A0AA35YDV2"/>
<evidence type="ECO:0000313" key="2">
    <source>
        <dbReference type="EMBL" id="CAI9269313.1"/>
    </source>
</evidence>
<name>A0AA35YDV2_LACSI</name>
<organism evidence="2 3">
    <name type="scientific">Lactuca saligna</name>
    <name type="common">Willowleaf lettuce</name>
    <dbReference type="NCBI Taxonomy" id="75948"/>
    <lineage>
        <taxon>Eukaryota</taxon>
        <taxon>Viridiplantae</taxon>
        <taxon>Streptophyta</taxon>
        <taxon>Embryophyta</taxon>
        <taxon>Tracheophyta</taxon>
        <taxon>Spermatophyta</taxon>
        <taxon>Magnoliopsida</taxon>
        <taxon>eudicotyledons</taxon>
        <taxon>Gunneridae</taxon>
        <taxon>Pentapetalae</taxon>
        <taxon>asterids</taxon>
        <taxon>campanulids</taxon>
        <taxon>Asterales</taxon>
        <taxon>Asteraceae</taxon>
        <taxon>Cichorioideae</taxon>
        <taxon>Cichorieae</taxon>
        <taxon>Lactucinae</taxon>
        <taxon>Lactuca</taxon>
    </lineage>
</organism>
<feature type="compositionally biased region" description="Low complexity" evidence="1">
    <location>
        <begin position="161"/>
        <end position="172"/>
    </location>
</feature>
<gene>
    <name evidence="2" type="ORF">LSALG_LOCUS9695</name>
</gene>
<protein>
    <submittedName>
        <fullName evidence="2">Uncharacterized protein</fullName>
    </submittedName>
</protein>
<reference evidence="2" key="1">
    <citation type="submission" date="2023-04" db="EMBL/GenBank/DDBJ databases">
        <authorList>
            <person name="Vijverberg K."/>
            <person name="Xiong W."/>
            <person name="Schranz E."/>
        </authorList>
    </citation>
    <scope>NUCLEOTIDE SEQUENCE</scope>
</reference>
<evidence type="ECO:0000313" key="3">
    <source>
        <dbReference type="Proteomes" id="UP001177003"/>
    </source>
</evidence>
<feature type="compositionally biased region" description="Basic and acidic residues" evidence="1">
    <location>
        <begin position="261"/>
        <end position="284"/>
    </location>
</feature>
<feature type="region of interest" description="Disordered" evidence="1">
    <location>
        <begin position="202"/>
        <end position="284"/>
    </location>
</feature>
<sequence length="284" mass="30886">MKQKRGGKFVFEGKFPLIKFGIFEESEQSDSEDQSIPTETEDVVFSTSKPEIEEVHISPTATVAKEHDHIDFTGISDDIHTNIELDLDDEDFGHLPEFASSCFNKVNEVAPSATKTGEESNVLKILLSTSKPMEIPSSQGDVNSEIPPSVSTISNFAQLVSESSQPQTSQSSLERSQSNTSLEVPIVNSAPQVLSTVTATTVFTPPIPSDEGPSTMFETGASSSIPEYSPTRPSIDEASIRLAKHLTQHSPTSSSRGKGISFREEHLGDDKYSVSEHREEIGVL</sequence>